<dbReference type="Proteomes" id="UP000197446">
    <property type="component" value="Unassembled WGS sequence"/>
</dbReference>
<evidence type="ECO:0000259" key="1">
    <source>
        <dbReference type="PROSITE" id="PS51186"/>
    </source>
</evidence>
<feature type="domain" description="N-acetyltransferase" evidence="1">
    <location>
        <begin position="1"/>
        <end position="166"/>
    </location>
</feature>
<accession>A0A254N2F7</accession>
<dbReference type="GO" id="GO:0016747">
    <property type="term" value="F:acyltransferase activity, transferring groups other than amino-acyl groups"/>
    <property type="evidence" value="ECO:0007669"/>
    <property type="project" value="InterPro"/>
</dbReference>
<dbReference type="OrthoDB" id="9798081at2"/>
<protein>
    <submittedName>
        <fullName evidence="2">GNAT family N-acetyltransferase</fullName>
    </submittedName>
</protein>
<dbReference type="SUPFAM" id="SSF55729">
    <property type="entry name" value="Acyl-CoA N-acyltransferases (Nat)"/>
    <property type="match status" value="1"/>
</dbReference>
<proteinExistence type="predicted"/>
<reference evidence="2 3" key="1">
    <citation type="journal article" date="2007" name="Int. J. Syst. Evol. Microbiol.">
        <title>Description of Pelomonas aquatica sp. nov. and Pelomonas puraquae sp. nov., isolated from industrial and haemodialysis water.</title>
        <authorList>
            <person name="Gomila M."/>
            <person name="Bowien B."/>
            <person name="Falsen E."/>
            <person name="Moore E.R."/>
            <person name="Lalucat J."/>
        </authorList>
    </citation>
    <scope>NUCLEOTIDE SEQUENCE [LARGE SCALE GENOMIC DNA]</scope>
    <source>
        <strain evidence="2 3">CCUG 52769</strain>
    </source>
</reference>
<dbReference type="PANTHER" id="PTHR43792">
    <property type="entry name" value="GNAT FAMILY, PUTATIVE (AFU_ORTHOLOGUE AFUA_3G00765)-RELATED-RELATED"/>
    <property type="match status" value="1"/>
</dbReference>
<dbReference type="PROSITE" id="PS51186">
    <property type="entry name" value="GNAT"/>
    <property type="match status" value="1"/>
</dbReference>
<organism evidence="2 3">
    <name type="scientific">Roseateles puraquae</name>
    <dbReference type="NCBI Taxonomy" id="431059"/>
    <lineage>
        <taxon>Bacteria</taxon>
        <taxon>Pseudomonadati</taxon>
        <taxon>Pseudomonadota</taxon>
        <taxon>Betaproteobacteria</taxon>
        <taxon>Burkholderiales</taxon>
        <taxon>Sphaerotilaceae</taxon>
        <taxon>Roseateles</taxon>
    </lineage>
</organism>
<dbReference type="Pfam" id="PF13302">
    <property type="entry name" value="Acetyltransf_3"/>
    <property type="match status" value="1"/>
</dbReference>
<dbReference type="AlphaFoldDB" id="A0A254N2F7"/>
<dbReference type="InterPro" id="IPR000182">
    <property type="entry name" value="GNAT_dom"/>
</dbReference>
<dbReference type="PANTHER" id="PTHR43792:SF1">
    <property type="entry name" value="N-ACETYLTRANSFERASE DOMAIN-CONTAINING PROTEIN"/>
    <property type="match status" value="1"/>
</dbReference>
<comment type="caution">
    <text evidence="2">The sequence shown here is derived from an EMBL/GenBank/DDBJ whole genome shotgun (WGS) entry which is preliminary data.</text>
</comment>
<gene>
    <name evidence="2" type="ORF">CDO81_21680</name>
</gene>
<evidence type="ECO:0000313" key="3">
    <source>
        <dbReference type="Proteomes" id="UP000197446"/>
    </source>
</evidence>
<sequence>MSLRRLARTDLAAFQAYRHDPEVGRWQGWQPQTDAQATAFLDEMASCALFEPGCWTQLAIADDLTGHLIGDIGIHISNDATEAEFGFTLARTAQGRGLASAAVREAIQRVFAETPVQRIHAQTDARNTACLRLLDRLGAVHLARIETEFRGEPCVEHRYELARCSR</sequence>
<name>A0A254N2F7_9BURK</name>
<keyword evidence="2" id="KW-0808">Transferase</keyword>
<evidence type="ECO:0000313" key="2">
    <source>
        <dbReference type="EMBL" id="OWR01944.1"/>
    </source>
</evidence>
<dbReference type="InterPro" id="IPR016181">
    <property type="entry name" value="Acyl_CoA_acyltransferase"/>
</dbReference>
<dbReference type="InterPro" id="IPR051531">
    <property type="entry name" value="N-acetyltransferase"/>
</dbReference>
<dbReference type="EMBL" id="NISI01000011">
    <property type="protein sequence ID" value="OWR01944.1"/>
    <property type="molecule type" value="Genomic_DNA"/>
</dbReference>
<dbReference type="RefSeq" id="WP_088485332.1">
    <property type="nucleotide sequence ID" value="NZ_NISI01000011.1"/>
</dbReference>
<dbReference type="Gene3D" id="3.40.630.30">
    <property type="match status" value="1"/>
</dbReference>
<keyword evidence="3" id="KW-1185">Reference proteome</keyword>